<name>A0A9W6XWQ8_9STRA</name>
<feature type="region of interest" description="Disordered" evidence="1">
    <location>
        <begin position="1"/>
        <end position="47"/>
    </location>
</feature>
<dbReference type="OrthoDB" id="101429at2759"/>
<comment type="caution">
    <text evidence="2">The sequence shown here is derived from an EMBL/GenBank/DDBJ whole genome shotgun (WGS) entry which is preliminary data.</text>
</comment>
<feature type="region of interest" description="Disordered" evidence="1">
    <location>
        <begin position="61"/>
        <end position="90"/>
    </location>
</feature>
<dbReference type="Proteomes" id="UP001165121">
    <property type="component" value="Unassembled WGS sequence"/>
</dbReference>
<evidence type="ECO:0000313" key="2">
    <source>
        <dbReference type="EMBL" id="GMF48779.1"/>
    </source>
</evidence>
<dbReference type="AlphaFoldDB" id="A0A9W6XWQ8"/>
<feature type="compositionally biased region" description="Polar residues" evidence="1">
    <location>
        <begin position="66"/>
        <end position="77"/>
    </location>
</feature>
<gene>
    <name evidence="2" type="ORF">Pfra01_001900500</name>
</gene>
<proteinExistence type="predicted"/>
<accession>A0A9W6XWQ8</accession>
<feature type="region of interest" description="Disordered" evidence="1">
    <location>
        <begin position="120"/>
        <end position="146"/>
    </location>
</feature>
<protein>
    <submittedName>
        <fullName evidence="2">Unnamed protein product</fullName>
    </submittedName>
</protein>
<organism evidence="2 3">
    <name type="scientific">Phytophthora fragariaefolia</name>
    <dbReference type="NCBI Taxonomy" id="1490495"/>
    <lineage>
        <taxon>Eukaryota</taxon>
        <taxon>Sar</taxon>
        <taxon>Stramenopiles</taxon>
        <taxon>Oomycota</taxon>
        <taxon>Peronosporomycetes</taxon>
        <taxon>Peronosporales</taxon>
        <taxon>Peronosporaceae</taxon>
        <taxon>Phytophthora</taxon>
    </lineage>
</organism>
<sequence>MSKRAVRLPRIPSPGVNADTVMDELGERTGDLSSSPSAGKPVPTRKEQYDLDTALLSSPSIVGASTPASSDPVQMASQHADESEDIPPATCAESQNAGAQMSLQLSNYMEYVKTIPTQFQRAKLRHQPTKRPTDWHVARSRKRHHQTRCAITRNGTQFYHAWTVKAKHTKEFVQIPGMRERLRALHHRRPVFVKPSSDGITIMTEMKWPASVKFFEESEVPEGIQFADIGDREKYQCHGDCFIDSCTAAQLAIYCISDCCGLDAACSNAPRTLYPPRRSSALRLYDTGGVGLGGFPTAYLEVGDVVG</sequence>
<keyword evidence="3" id="KW-1185">Reference proteome</keyword>
<reference evidence="2" key="1">
    <citation type="submission" date="2023-04" db="EMBL/GenBank/DDBJ databases">
        <title>Phytophthora fragariaefolia NBRC 109709.</title>
        <authorList>
            <person name="Ichikawa N."/>
            <person name="Sato H."/>
            <person name="Tonouchi N."/>
        </authorList>
    </citation>
    <scope>NUCLEOTIDE SEQUENCE</scope>
    <source>
        <strain evidence="2">NBRC 109709</strain>
    </source>
</reference>
<evidence type="ECO:0000256" key="1">
    <source>
        <dbReference type="SAM" id="MobiDB-lite"/>
    </source>
</evidence>
<evidence type="ECO:0000313" key="3">
    <source>
        <dbReference type="Proteomes" id="UP001165121"/>
    </source>
</evidence>
<dbReference type="EMBL" id="BSXT01002406">
    <property type="protein sequence ID" value="GMF48779.1"/>
    <property type="molecule type" value="Genomic_DNA"/>
</dbReference>